<gene>
    <name evidence="4" type="ORF">SMACR_06431</name>
</gene>
<dbReference type="SUPFAM" id="SSF51735">
    <property type="entry name" value="NAD(P)-binding Rossmann-fold domains"/>
    <property type="match status" value="1"/>
</dbReference>
<dbReference type="OMA" id="WNIFGHI"/>
<dbReference type="PRINTS" id="PR00081">
    <property type="entry name" value="GDHRDH"/>
</dbReference>
<dbReference type="PANTHER" id="PTHR43976:SF16">
    <property type="entry name" value="SHORT-CHAIN DEHYDROGENASE_REDUCTASE FAMILY PROTEIN"/>
    <property type="match status" value="1"/>
</dbReference>
<dbReference type="Gene3D" id="3.40.50.720">
    <property type="entry name" value="NAD(P)-binding Rossmann-like Domain"/>
    <property type="match status" value="2"/>
</dbReference>
<evidence type="ECO:0000313" key="5">
    <source>
        <dbReference type="Proteomes" id="UP000433876"/>
    </source>
</evidence>
<reference evidence="4 5" key="1">
    <citation type="submission" date="2017-07" db="EMBL/GenBank/DDBJ databases">
        <title>Genome sequence of the Sordaria macrospora wild type strain R19027.</title>
        <authorList>
            <person name="Nowrousian M."/>
            <person name="Teichert I."/>
            <person name="Kueck U."/>
        </authorList>
    </citation>
    <scope>NUCLEOTIDE SEQUENCE [LARGE SCALE GENOMIC DNA]</scope>
    <source>
        <strain evidence="4 5">R19027</strain>
        <tissue evidence="4">Mycelium</tissue>
    </source>
</reference>
<keyword evidence="2" id="KW-0560">Oxidoreductase</keyword>
<dbReference type="EMBL" id="NMPR01000102">
    <property type="protein sequence ID" value="KAA8630520.1"/>
    <property type="molecule type" value="Genomic_DNA"/>
</dbReference>
<dbReference type="AlphaFoldDB" id="A0A8S8ZMZ9"/>
<sequence>MLISNAQEKSITNFQLTFLTTTQNKKMVPLVWLVTGATSGIGRATINEIISRGDKVIASGRNVEQRLGELISDTVALLELDTTSSEEVLKRKVQESWNIFGHIDVLFNNAGMSSMKSVEEADEAFTTPAAWTSLPFLGTYSASKAALSSYVESLHNELGPLGIRCVSIECGGFPTNLGQPRSEADSAFGTEGTSLPNAYGPLLAKVGGIFMSDPMKFMPGHLGRVATAIVDVVKTEGVVNDKKWVARVLLGSDAYESVVQKCEEMVKMAAEWKAASFGTDREEAFDGKTDKRYLKFTSLLDGEE</sequence>
<dbReference type="Pfam" id="PF00106">
    <property type="entry name" value="adh_short"/>
    <property type="match status" value="2"/>
</dbReference>
<dbReference type="InterPro" id="IPR051911">
    <property type="entry name" value="SDR_oxidoreductase"/>
</dbReference>
<organism evidence="4 5">
    <name type="scientific">Sordaria macrospora</name>
    <dbReference type="NCBI Taxonomy" id="5147"/>
    <lineage>
        <taxon>Eukaryota</taxon>
        <taxon>Fungi</taxon>
        <taxon>Dikarya</taxon>
        <taxon>Ascomycota</taxon>
        <taxon>Pezizomycotina</taxon>
        <taxon>Sordariomycetes</taxon>
        <taxon>Sordariomycetidae</taxon>
        <taxon>Sordariales</taxon>
        <taxon>Sordariaceae</taxon>
        <taxon>Sordaria</taxon>
    </lineage>
</organism>
<dbReference type="GO" id="GO:0016491">
    <property type="term" value="F:oxidoreductase activity"/>
    <property type="evidence" value="ECO:0007669"/>
    <property type="project" value="UniProtKB-KW"/>
</dbReference>
<dbReference type="PANTHER" id="PTHR43976">
    <property type="entry name" value="SHORT CHAIN DEHYDROGENASE"/>
    <property type="match status" value="1"/>
</dbReference>
<evidence type="ECO:0008006" key="6">
    <source>
        <dbReference type="Google" id="ProtNLM"/>
    </source>
</evidence>
<proteinExistence type="inferred from homology"/>
<evidence type="ECO:0000256" key="3">
    <source>
        <dbReference type="RuleBase" id="RU000363"/>
    </source>
</evidence>
<dbReference type="VEuPathDB" id="FungiDB:SMAC_06431"/>
<dbReference type="PRINTS" id="PR00080">
    <property type="entry name" value="SDRFAMILY"/>
</dbReference>
<accession>A0A8S8ZMZ9</accession>
<comment type="caution">
    <text evidence="4">The sequence shown here is derived from an EMBL/GenBank/DDBJ whole genome shotgun (WGS) entry which is preliminary data.</text>
</comment>
<protein>
    <recommendedName>
        <fullName evidence="6">NAD(P)-binding protein</fullName>
    </recommendedName>
</protein>
<evidence type="ECO:0000256" key="2">
    <source>
        <dbReference type="ARBA" id="ARBA00023002"/>
    </source>
</evidence>
<evidence type="ECO:0000256" key="1">
    <source>
        <dbReference type="ARBA" id="ARBA00006484"/>
    </source>
</evidence>
<name>A0A8S8ZMZ9_SORMA</name>
<dbReference type="InterPro" id="IPR002347">
    <property type="entry name" value="SDR_fam"/>
</dbReference>
<evidence type="ECO:0000313" key="4">
    <source>
        <dbReference type="EMBL" id="KAA8630520.1"/>
    </source>
</evidence>
<dbReference type="Proteomes" id="UP000433876">
    <property type="component" value="Unassembled WGS sequence"/>
</dbReference>
<dbReference type="InterPro" id="IPR036291">
    <property type="entry name" value="NAD(P)-bd_dom_sf"/>
</dbReference>
<comment type="similarity">
    <text evidence="1 3">Belongs to the short-chain dehydrogenases/reductases (SDR) family.</text>
</comment>